<evidence type="ECO:0000313" key="2">
    <source>
        <dbReference type="RefSeq" id="XP_075084782.1"/>
    </source>
</evidence>
<protein>
    <submittedName>
        <fullName evidence="2">Uncharacterized protein LOC142168029</fullName>
    </submittedName>
</protein>
<sequence>MENVGSPSSTTSEGFIPFTIDPSHLLYVHPSDSPGSQLVFVPFTGCGFVLWRSSMLTSLSAKNKLGLLDGRVPQPSPDFPYYSYWKRCNDMVKAWITNYVPREIATSVMCLKTAREVWKYINERFGQLNGSKYLQIQREISTTTQGSSEISTYFNKHRSLWDELNSSYVGPVCSYGALPKFIEGQQLFQFLNGLNESYSTVKMEKCHRLHGFPPNFKFTKSKKSASYVQGDISYPQSSSQFSQPPGNSATVHGFTKEQYQHLLTLFQQVQVSPGAVPPIKSDDNSSFAHFSGLFTAYTVVSVDLHVCASSQSNPNTWILDSGATNHMTPHKYLLHNVVPLTKLFLVTLPNGYKVKAISTGSLYLRHDITLLNVLLGPSLKRLLVIGKADGRLYYLHPDGDLFPNTSSIPCNKHVTALLHVTVPPSFDDFTRVTWTHLISSKSNALSILKAFTSMVKVHFNSSIHTFRSDNAFELGSSSEAISFFASQGILHQTSIPKLHNKMRADGSIERYKARLVIRGDTQREGIDFTETFSPIIKLTTIKCLLNFAIKKGWTVYQLDVNNAFLYSDLHEEVYMKMSPGLDVCSTSSLAPLVCKLKKSLYGLRGYIFSLNDYSLFTKSSSGSLVVLAVYVDDILLAGDDLTELQSLKSFLDDQFKIKDLGLVHYFLGPEISKTPQGYIMSQHKYTFDLLAEFNYNHFSSVMTPLDPSVKLTIDMGDTLSDPSLYRRLISSSISCSTLEQISPFLFNI</sequence>
<accession>A0AC58SIK6</accession>
<gene>
    <name evidence="2" type="primary">LOC142168029</name>
</gene>
<dbReference type="Proteomes" id="UP000790787">
    <property type="component" value="Chromosome 13"/>
</dbReference>
<reference evidence="1" key="1">
    <citation type="journal article" date="2014" name="Nat. Commun.">
        <title>The tobacco genome sequence and its comparison with those of tomato and potato.</title>
        <authorList>
            <person name="Sierro N."/>
            <person name="Battey J.N."/>
            <person name="Ouadi S."/>
            <person name="Bakaher N."/>
            <person name="Bovet L."/>
            <person name="Willig A."/>
            <person name="Goepfert S."/>
            <person name="Peitsch M.C."/>
            <person name="Ivanov N.V."/>
        </authorList>
    </citation>
    <scope>NUCLEOTIDE SEQUENCE [LARGE SCALE GENOMIC DNA]</scope>
</reference>
<name>A0AC58SIK6_TOBAC</name>
<reference evidence="2" key="2">
    <citation type="submission" date="2025-08" db="UniProtKB">
        <authorList>
            <consortium name="RefSeq"/>
        </authorList>
    </citation>
    <scope>IDENTIFICATION</scope>
    <source>
        <tissue evidence="2">Leaf</tissue>
    </source>
</reference>
<evidence type="ECO:0000313" key="1">
    <source>
        <dbReference type="Proteomes" id="UP000790787"/>
    </source>
</evidence>
<proteinExistence type="predicted"/>
<dbReference type="RefSeq" id="XP_075084782.1">
    <property type="nucleotide sequence ID" value="XM_075228681.1"/>
</dbReference>
<keyword evidence="1" id="KW-1185">Reference proteome</keyword>
<organism evidence="1 2">
    <name type="scientific">Nicotiana tabacum</name>
    <name type="common">Common tobacco</name>
    <dbReference type="NCBI Taxonomy" id="4097"/>
    <lineage>
        <taxon>Eukaryota</taxon>
        <taxon>Viridiplantae</taxon>
        <taxon>Streptophyta</taxon>
        <taxon>Embryophyta</taxon>
        <taxon>Tracheophyta</taxon>
        <taxon>Spermatophyta</taxon>
        <taxon>Magnoliopsida</taxon>
        <taxon>eudicotyledons</taxon>
        <taxon>Gunneridae</taxon>
        <taxon>Pentapetalae</taxon>
        <taxon>asterids</taxon>
        <taxon>lamiids</taxon>
        <taxon>Solanales</taxon>
        <taxon>Solanaceae</taxon>
        <taxon>Nicotianoideae</taxon>
        <taxon>Nicotianeae</taxon>
        <taxon>Nicotiana</taxon>
    </lineage>
</organism>